<dbReference type="InterPro" id="IPR023214">
    <property type="entry name" value="HAD_sf"/>
</dbReference>
<proteinExistence type="predicted"/>
<dbReference type="AlphaFoldDB" id="A0A163KXF0"/>
<feature type="compositionally biased region" description="Basic and acidic residues" evidence="7">
    <location>
        <begin position="365"/>
        <end position="400"/>
    </location>
</feature>
<dbReference type="GO" id="GO:0005634">
    <property type="term" value="C:nucleus"/>
    <property type="evidence" value="ECO:0007669"/>
    <property type="project" value="UniProtKB-SubCell"/>
</dbReference>
<organism evidence="10">
    <name type="scientific">Absidia glauca</name>
    <name type="common">Pin mould</name>
    <dbReference type="NCBI Taxonomy" id="4829"/>
    <lineage>
        <taxon>Eukaryota</taxon>
        <taxon>Fungi</taxon>
        <taxon>Fungi incertae sedis</taxon>
        <taxon>Mucoromycota</taxon>
        <taxon>Mucoromycotina</taxon>
        <taxon>Mucoromycetes</taxon>
        <taxon>Mucorales</taxon>
        <taxon>Cunninghamellaceae</taxon>
        <taxon>Absidia</taxon>
    </lineage>
</organism>
<dbReference type="InterPro" id="IPR001357">
    <property type="entry name" value="BRCT_dom"/>
</dbReference>
<dbReference type="InterPro" id="IPR011947">
    <property type="entry name" value="FCP1_euk"/>
</dbReference>
<dbReference type="OMA" id="FMDTINP"/>
<evidence type="ECO:0000259" key="8">
    <source>
        <dbReference type="PROSITE" id="PS50172"/>
    </source>
</evidence>
<dbReference type="InterPro" id="IPR013087">
    <property type="entry name" value="Znf_C2H2_type"/>
</dbReference>
<feature type="compositionally biased region" description="Polar residues" evidence="7">
    <location>
        <begin position="563"/>
        <end position="579"/>
    </location>
</feature>
<sequence>MYPFALTRPQIVPPVSTPAVAVVHVVKSIQTGNSKVLFERTVFVPVEVAPLVKSTSLTHLLSTTSDLPRFILTYSLSMNDLDLANCTHEVQFNNLCAVCGKNLEHTEDQASHVDITHNRPGLTVSRKEAERLEQQDATRLLKERKLILVVDLDQTIVHATWDPTVGEWMADENNANHEATKDIRQFKLPESTMTYYLKLRPGTAEFLTKLSDIYELHVYTMGTRQYADAVVNEIDPDHTLFQDRIMSRDENDRKSRSENRSSTKKSLDRLFSSDKSMVAIIDDRLDVWDYSPHLVHIKPYVFFKGTGDINSPFANKKESLEQQFNTDDNDKQSADKDKGKSGEGERAIDDSPLIVPSSLDTENGDTGKDIEAELETQKKEQDAMAKQQQEERPLAQKQRELGASSQQAVLVDDDKVLYEKLEVFTRIHEKFYAAYDEKIQQMHADNISTSNPFSTIPNIVDCINPFRKHILADVHIVFSGMIKIGVDPRSSHWWKTAVAYGATCHFLLSPKITHLIAAKTGTSKTNEASKKYPRIHVVNPNWLIDSIYHEGAQDESLYRYSSGGPSAPSSNDDVANPESTPLDLEDGAFDNKQLDLKDVDWNDADDEVNAFLSDDSDDDDDDDDDEQEEEKGTPSSQQKPVVVTKKRKRDNDDDDDGDETASESTQEDKRKHQKRSEDTTYAAPPTTAPSGDTQQDGYSSGEEGFGSGYSDGGPSDSEKDNDDYGDEDDEGEDSDMDDLADLLDETMD</sequence>
<feature type="region of interest" description="Disordered" evidence="7">
    <location>
        <begin position="609"/>
        <end position="748"/>
    </location>
</feature>
<dbReference type="Gene3D" id="3.40.50.1000">
    <property type="entry name" value="HAD superfamily/HAD-like"/>
    <property type="match status" value="1"/>
</dbReference>
<dbReference type="PROSITE" id="PS50969">
    <property type="entry name" value="FCP1"/>
    <property type="match status" value="1"/>
</dbReference>
<feature type="region of interest" description="Disordered" evidence="7">
    <location>
        <begin position="242"/>
        <end position="267"/>
    </location>
</feature>
<dbReference type="SUPFAM" id="SSF56784">
    <property type="entry name" value="HAD-like"/>
    <property type="match status" value="1"/>
</dbReference>
<protein>
    <recommendedName>
        <fullName evidence="6">RNA polymerase II subunit A C-terminal domain phosphatase</fullName>
        <ecNumber evidence="6">3.1.3.16</ecNumber>
    </recommendedName>
</protein>
<feature type="compositionally biased region" description="Basic and acidic residues" evidence="7">
    <location>
        <begin position="666"/>
        <end position="678"/>
    </location>
</feature>
<gene>
    <name evidence="10" type="primary">ABSGL_07011.1 scaffold 8715</name>
</gene>
<keyword evidence="11" id="KW-1185">Reference proteome</keyword>
<feature type="region of interest" description="Disordered" evidence="7">
    <location>
        <begin position="319"/>
        <end position="405"/>
    </location>
</feature>
<dbReference type="STRING" id="4829.A0A163KXF0"/>
<dbReference type="PROSITE" id="PS00028">
    <property type="entry name" value="ZINC_FINGER_C2H2_1"/>
    <property type="match status" value="1"/>
</dbReference>
<dbReference type="OrthoDB" id="10249888at2759"/>
<dbReference type="InterPro" id="IPR036420">
    <property type="entry name" value="BRCT_dom_sf"/>
</dbReference>
<dbReference type="SMART" id="SM00292">
    <property type="entry name" value="BRCT"/>
    <property type="match status" value="1"/>
</dbReference>
<dbReference type="EMBL" id="LT553525">
    <property type="protein sequence ID" value="SAM01270.1"/>
    <property type="molecule type" value="Genomic_DNA"/>
</dbReference>
<dbReference type="PROSITE" id="PS50172">
    <property type="entry name" value="BRCT"/>
    <property type="match status" value="1"/>
</dbReference>
<evidence type="ECO:0000256" key="3">
    <source>
        <dbReference type="ARBA" id="ARBA00023242"/>
    </source>
</evidence>
<accession>A0A163KXF0</accession>
<comment type="catalytic activity">
    <reaction evidence="5 6">
        <text>O-phospho-L-threonyl-[protein] + H2O = L-threonyl-[protein] + phosphate</text>
        <dbReference type="Rhea" id="RHEA:47004"/>
        <dbReference type="Rhea" id="RHEA-COMP:11060"/>
        <dbReference type="Rhea" id="RHEA-COMP:11605"/>
        <dbReference type="ChEBI" id="CHEBI:15377"/>
        <dbReference type="ChEBI" id="CHEBI:30013"/>
        <dbReference type="ChEBI" id="CHEBI:43474"/>
        <dbReference type="ChEBI" id="CHEBI:61977"/>
        <dbReference type="EC" id="3.1.3.16"/>
    </reaction>
</comment>
<dbReference type="SUPFAM" id="SSF52113">
    <property type="entry name" value="BRCT domain"/>
    <property type="match status" value="1"/>
</dbReference>
<evidence type="ECO:0000256" key="7">
    <source>
        <dbReference type="SAM" id="MobiDB-lite"/>
    </source>
</evidence>
<dbReference type="PANTHER" id="PTHR23081">
    <property type="entry name" value="RNA POLYMERASE II CTD PHOSPHATASE"/>
    <property type="match status" value="1"/>
</dbReference>
<evidence type="ECO:0000256" key="6">
    <source>
        <dbReference type="RuleBase" id="RU366066"/>
    </source>
</evidence>
<dbReference type="InParanoid" id="A0A163KXF0"/>
<name>A0A163KXF0_ABSGL</name>
<dbReference type="SMART" id="SM00577">
    <property type="entry name" value="CPDc"/>
    <property type="match status" value="1"/>
</dbReference>
<dbReference type="InterPro" id="IPR036412">
    <property type="entry name" value="HAD-like_sf"/>
</dbReference>
<feature type="domain" description="BRCT" evidence="8">
    <location>
        <begin position="466"/>
        <end position="560"/>
    </location>
</feature>
<comment type="subcellular location">
    <subcellularLocation>
        <location evidence="1 6">Nucleus</location>
    </subcellularLocation>
</comment>
<dbReference type="CDD" id="cd17729">
    <property type="entry name" value="BRCT_CTDP1"/>
    <property type="match status" value="1"/>
</dbReference>
<evidence type="ECO:0000313" key="11">
    <source>
        <dbReference type="Proteomes" id="UP000078561"/>
    </source>
</evidence>
<evidence type="ECO:0000259" key="9">
    <source>
        <dbReference type="PROSITE" id="PS50969"/>
    </source>
</evidence>
<dbReference type="FunCoup" id="A0A163KXF0">
    <property type="interactions" value="388"/>
</dbReference>
<feature type="compositionally biased region" description="Basic and acidic residues" evidence="7">
    <location>
        <begin position="328"/>
        <end position="349"/>
    </location>
</feature>
<dbReference type="GO" id="GO:0008420">
    <property type="term" value="F:RNA polymerase II CTD heptapeptide repeat phosphatase activity"/>
    <property type="evidence" value="ECO:0007669"/>
    <property type="project" value="UniProtKB-UniRule"/>
</dbReference>
<dbReference type="Gene3D" id="3.40.50.10190">
    <property type="entry name" value="BRCT domain"/>
    <property type="match status" value="1"/>
</dbReference>
<comment type="function">
    <text evidence="6">This promotes the activity of RNA polymerase II.</text>
</comment>
<keyword evidence="3 6" id="KW-0539">Nucleus</keyword>
<evidence type="ECO:0000313" key="10">
    <source>
        <dbReference type="EMBL" id="SAM01270.1"/>
    </source>
</evidence>
<reference evidence="10" key="1">
    <citation type="submission" date="2016-04" db="EMBL/GenBank/DDBJ databases">
        <authorList>
            <person name="Evans L.H."/>
            <person name="Alamgir A."/>
            <person name="Owens N."/>
            <person name="Weber N.D."/>
            <person name="Virtaneva K."/>
            <person name="Barbian K."/>
            <person name="Babar A."/>
            <person name="Rosenke K."/>
        </authorList>
    </citation>
    <scope>NUCLEOTIDE SEQUENCE [LARGE SCALE GENOMIC DNA]</scope>
    <source>
        <strain evidence="10">CBS 101.48</strain>
    </source>
</reference>
<dbReference type="Gene3D" id="1.10.287.10">
    <property type="entry name" value="S15/NS1, RNA-binding"/>
    <property type="match status" value="1"/>
</dbReference>
<dbReference type="InterPro" id="IPR004274">
    <property type="entry name" value="FCP1_dom"/>
</dbReference>
<dbReference type="NCBIfam" id="TIGR02250">
    <property type="entry name" value="FCP1_euk"/>
    <property type="match status" value="1"/>
</dbReference>
<comment type="catalytic activity">
    <reaction evidence="4 6">
        <text>O-phospho-L-seryl-[protein] + H2O = L-seryl-[protein] + phosphate</text>
        <dbReference type="Rhea" id="RHEA:20629"/>
        <dbReference type="Rhea" id="RHEA-COMP:9863"/>
        <dbReference type="Rhea" id="RHEA-COMP:11604"/>
        <dbReference type="ChEBI" id="CHEBI:15377"/>
        <dbReference type="ChEBI" id="CHEBI:29999"/>
        <dbReference type="ChEBI" id="CHEBI:43474"/>
        <dbReference type="ChEBI" id="CHEBI:83421"/>
        <dbReference type="EC" id="3.1.3.16"/>
    </reaction>
</comment>
<evidence type="ECO:0000256" key="5">
    <source>
        <dbReference type="ARBA" id="ARBA00048336"/>
    </source>
</evidence>
<keyword evidence="2 6" id="KW-0378">Hydrolase</keyword>
<feature type="compositionally biased region" description="Acidic residues" evidence="7">
    <location>
        <begin position="719"/>
        <end position="748"/>
    </location>
</feature>
<feature type="compositionally biased region" description="Acidic residues" evidence="7">
    <location>
        <begin position="652"/>
        <end position="661"/>
    </location>
</feature>
<evidence type="ECO:0000256" key="4">
    <source>
        <dbReference type="ARBA" id="ARBA00047761"/>
    </source>
</evidence>
<dbReference type="Pfam" id="PF03031">
    <property type="entry name" value="NIF"/>
    <property type="match status" value="1"/>
</dbReference>
<feature type="compositionally biased region" description="Low complexity" evidence="7">
    <location>
        <begin position="679"/>
        <end position="689"/>
    </location>
</feature>
<evidence type="ECO:0000256" key="1">
    <source>
        <dbReference type="ARBA" id="ARBA00004123"/>
    </source>
</evidence>
<dbReference type="InterPro" id="IPR039189">
    <property type="entry name" value="Fcp1"/>
</dbReference>
<evidence type="ECO:0000256" key="2">
    <source>
        <dbReference type="ARBA" id="ARBA00022801"/>
    </source>
</evidence>
<feature type="region of interest" description="Disordered" evidence="7">
    <location>
        <begin position="558"/>
        <end position="588"/>
    </location>
</feature>
<dbReference type="Pfam" id="PF00533">
    <property type="entry name" value="BRCT"/>
    <property type="match status" value="1"/>
</dbReference>
<dbReference type="PANTHER" id="PTHR23081:SF36">
    <property type="entry name" value="RNA POLYMERASE II SUBUNIT A C-TERMINAL DOMAIN PHOSPHATASE"/>
    <property type="match status" value="1"/>
</dbReference>
<dbReference type="CDD" id="cd07521">
    <property type="entry name" value="HAD_FCP1-like"/>
    <property type="match status" value="1"/>
</dbReference>
<dbReference type="EC" id="3.1.3.16" evidence="6"/>
<feature type="compositionally biased region" description="Acidic residues" evidence="7">
    <location>
        <begin position="609"/>
        <end position="629"/>
    </location>
</feature>
<dbReference type="Proteomes" id="UP000078561">
    <property type="component" value="Unassembled WGS sequence"/>
</dbReference>
<feature type="domain" description="FCP1 homology" evidence="9">
    <location>
        <begin position="141"/>
        <end position="323"/>
    </location>
</feature>